<accession>A0A256GN55</accession>
<protein>
    <submittedName>
        <fullName evidence="1">Uncharacterized protein</fullName>
    </submittedName>
</protein>
<dbReference type="AlphaFoldDB" id="A0A256GN55"/>
<organism evidence="1 2">
    <name type="scientific">Brucella pseudogrignonensis</name>
    <dbReference type="NCBI Taxonomy" id="419475"/>
    <lineage>
        <taxon>Bacteria</taxon>
        <taxon>Pseudomonadati</taxon>
        <taxon>Pseudomonadota</taxon>
        <taxon>Alphaproteobacteria</taxon>
        <taxon>Hyphomicrobiales</taxon>
        <taxon>Brucellaceae</taxon>
        <taxon>Brucella/Ochrobactrum group</taxon>
        <taxon>Brucella</taxon>
    </lineage>
</organism>
<comment type="caution">
    <text evidence="1">The sequence shown here is derived from an EMBL/GenBank/DDBJ whole genome shotgun (WGS) entry which is preliminary data.</text>
</comment>
<reference evidence="1 2" key="1">
    <citation type="submission" date="2017-07" db="EMBL/GenBank/DDBJ databases">
        <title>Phylogenetic study on the rhizospheric bacterium Ochrobactrum sp. A44.</title>
        <authorList>
            <person name="Krzyzanowska D.M."/>
            <person name="Ossowicki A."/>
            <person name="Rajewska M."/>
            <person name="Maciag T."/>
            <person name="Kaczynski Z."/>
            <person name="Czerwicka M."/>
            <person name="Jafra S."/>
        </authorList>
    </citation>
    <scope>NUCLEOTIDE SEQUENCE [LARGE SCALE GENOMIC DNA]</scope>
    <source>
        <strain evidence="1 2">CCUG 30717</strain>
    </source>
</reference>
<proteinExistence type="predicted"/>
<evidence type="ECO:0000313" key="2">
    <source>
        <dbReference type="Proteomes" id="UP000216188"/>
    </source>
</evidence>
<dbReference type="RefSeq" id="WP_064332046.1">
    <property type="nucleotide sequence ID" value="NZ_JBHEEM010000016.1"/>
</dbReference>
<sequence length="111" mass="12132">MLDSETAIAGLDQAVALVVPREMREALFIAAAHAWNTGEVTFDHDLAMAVDAVAEILALPRKEVIDLMIQEWLHASEGFVSVEDRPDIIFRPSHIRSAEQGMPTGVPPIDS</sequence>
<dbReference type="Proteomes" id="UP000216188">
    <property type="component" value="Unassembled WGS sequence"/>
</dbReference>
<keyword evidence="2" id="KW-1185">Reference proteome</keyword>
<name>A0A256GN55_9HYPH</name>
<gene>
    <name evidence="1" type="ORF">CEV34_1186</name>
</gene>
<dbReference type="EMBL" id="NNRM01000015">
    <property type="protein sequence ID" value="OYR28428.1"/>
    <property type="molecule type" value="Genomic_DNA"/>
</dbReference>
<evidence type="ECO:0000313" key="1">
    <source>
        <dbReference type="EMBL" id="OYR28428.1"/>
    </source>
</evidence>